<keyword evidence="3" id="KW-1185">Reference proteome</keyword>
<dbReference type="Proteomes" id="UP000693946">
    <property type="component" value="Linkage Group LG17"/>
</dbReference>
<feature type="region of interest" description="Disordered" evidence="1">
    <location>
        <begin position="1"/>
        <end position="84"/>
    </location>
</feature>
<sequence length="84" mass="9531">MDIKDSGESTVKDISDYYPGTVLENGQSRAASKSMTPRRQRKRLAWQRSSHQPGKGSRNTTFSWENHHTQVSPLGVNRGLVNFR</sequence>
<protein>
    <submittedName>
        <fullName evidence="2">Uncharacterized protein</fullName>
    </submittedName>
</protein>
<evidence type="ECO:0000313" key="2">
    <source>
        <dbReference type="EMBL" id="KAG7508248.1"/>
    </source>
</evidence>
<name>A0AAV6RRU4_SOLSE</name>
<reference evidence="2 3" key="1">
    <citation type="journal article" date="2021" name="Sci. Rep.">
        <title>Chromosome anchoring in Senegalese sole (Solea senegalensis) reveals sex-associated markers and genome rearrangements in flatfish.</title>
        <authorList>
            <person name="Guerrero-Cozar I."/>
            <person name="Gomez-Garrido J."/>
            <person name="Berbel C."/>
            <person name="Martinez-Blanch J.F."/>
            <person name="Alioto T."/>
            <person name="Claros M.G."/>
            <person name="Gagnaire P.A."/>
            <person name="Manchado M."/>
        </authorList>
    </citation>
    <scope>NUCLEOTIDE SEQUENCE [LARGE SCALE GENOMIC DNA]</scope>
    <source>
        <strain evidence="2">Sse05_10M</strain>
    </source>
</reference>
<feature type="compositionally biased region" description="Polar residues" evidence="1">
    <location>
        <begin position="47"/>
        <end position="72"/>
    </location>
</feature>
<proteinExistence type="predicted"/>
<feature type="compositionally biased region" description="Basic and acidic residues" evidence="1">
    <location>
        <begin position="1"/>
        <end position="15"/>
    </location>
</feature>
<accession>A0AAV6RRU4</accession>
<gene>
    <name evidence="2" type="ORF">JOB18_007790</name>
</gene>
<feature type="compositionally biased region" description="Polar residues" evidence="1">
    <location>
        <begin position="24"/>
        <end position="35"/>
    </location>
</feature>
<comment type="caution">
    <text evidence="2">The sequence shown here is derived from an EMBL/GenBank/DDBJ whole genome shotgun (WGS) entry which is preliminary data.</text>
</comment>
<evidence type="ECO:0000313" key="3">
    <source>
        <dbReference type="Proteomes" id="UP000693946"/>
    </source>
</evidence>
<organism evidence="2 3">
    <name type="scientific">Solea senegalensis</name>
    <name type="common">Senegalese sole</name>
    <dbReference type="NCBI Taxonomy" id="28829"/>
    <lineage>
        <taxon>Eukaryota</taxon>
        <taxon>Metazoa</taxon>
        <taxon>Chordata</taxon>
        <taxon>Craniata</taxon>
        <taxon>Vertebrata</taxon>
        <taxon>Euteleostomi</taxon>
        <taxon>Actinopterygii</taxon>
        <taxon>Neopterygii</taxon>
        <taxon>Teleostei</taxon>
        <taxon>Neoteleostei</taxon>
        <taxon>Acanthomorphata</taxon>
        <taxon>Carangaria</taxon>
        <taxon>Pleuronectiformes</taxon>
        <taxon>Pleuronectoidei</taxon>
        <taxon>Soleidae</taxon>
        <taxon>Solea</taxon>
    </lineage>
</organism>
<dbReference type="EMBL" id="JAGKHQ010000009">
    <property type="protein sequence ID" value="KAG7508248.1"/>
    <property type="molecule type" value="Genomic_DNA"/>
</dbReference>
<dbReference type="AlphaFoldDB" id="A0AAV6RRU4"/>
<evidence type="ECO:0000256" key="1">
    <source>
        <dbReference type="SAM" id="MobiDB-lite"/>
    </source>
</evidence>
<feature type="compositionally biased region" description="Basic residues" evidence="1">
    <location>
        <begin position="36"/>
        <end position="45"/>
    </location>
</feature>